<keyword evidence="6" id="KW-1003">Cell membrane</keyword>
<sequence length="261" mass="25788">MIAACGLGALIGVLLGLLGSGGSILAVPALLYGAGMPLSAAIPSSLVVVGASAATGLLPRLRSGLIQWRIAGVVGLVGGLAAFGGAAVNRLLPPTAVLVGFAAVMAAAGVRMLRGGAASGAAGCYRPDGRVRWRSCAPRSAATGAGVGFLTGLFGVGGGFLIVPALVLLLGLSMEMAVATSLVVIALNSAAGFLAHAPTGDLDYPVVGMFTAAAVAGSLGAARFGRRLPADRLRRWFAYLVLLVAAAVATQALLFPHLADH</sequence>
<comment type="subcellular location">
    <subcellularLocation>
        <location evidence="6">Cell membrane</location>
        <topology evidence="6">Multi-pass membrane protein</topology>
    </subcellularLocation>
    <subcellularLocation>
        <location evidence="1">Membrane</location>
        <topology evidence="1">Multi-pass membrane protein</topology>
    </subcellularLocation>
</comment>
<dbReference type="GO" id="GO:0005886">
    <property type="term" value="C:plasma membrane"/>
    <property type="evidence" value="ECO:0007669"/>
    <property type="project" value="UniProtKB-SubCell"/>
</dbReference>
<reference evidence="7" key="2">
    <citation type="submission" date="2020-09" db="EMBL/GenBank/DDBJ databases">
        <authorList>
            <person name="Sun Q."/>
            <person name="Ohkuma M."/>
        </authorList>
    </citation>
    <scope>NUCLEOTIDE SEQUENCE</scope>
    <source>
        <strain evidence="7">JCM 3091</strain>
    </source>
</reference>
<dbReference type="AlphaFoldDB" id="A0A8J3BR81"/>
<evidence type="ECO:0000313" key="7">
    <source>
        <dbReference type="EMBL" id="GGK29282.1"/>
    </source>
</evidence>
<keyword evidence="3 6" id="KW-0812">Transmembrane</keyword>
<evidence type="ECO:0000256" key="5">
    <source>
        <dbReference type="ARBA" id="ARBA00023136"/>
    </source>
</evidence>
<organism evidence="7 8">
    <name type="scientific">Pilimelia terevasa</name>
    <dbReference type="NCBI Taxonomy" id="53372"/>
    <lineage>
        <taxon>Bacteria</taxon>
        <taxon>Bacillati</taxon>
        <taxon>Actinomycetota</taxon>
        <taxon>Actinomycetes</taxon>
        <taxon>Micromonosporales</taxon>
        <taxon>Micromonosporaceae</taxon>
        <taxon>Pilimelia</taxon>
    </lineage>
</organism>
<keyword evidence="5 6" id="KW-0472">Membrane</keyword>
<feature type="transmembrane region" description="Helical" evidence="6">
    <location>
        <begin position="236"/>
        <end position="255"/>
    </location>
</feature>
<feature type="transmembrane region" description="Helical" evidence="6">
    <location>
        <begin position="147"/>
        <end position="170"/>
    </location>
</feature>
<evidence type="ECO:0000256" key="3">
    <source>
        <dbReference type="ARBA" id="ARBA00022692"/>
    </source>
</evidence>
<dbReference type="RefSeq" id="WP_189114232.1">
    <property type="nucleotide sequence ID" value="NZ_BMQC01000007.1"/>
</dbReference>
<gene>
    <name evidence="7" type="ORF">GCM10010124_22570</name>
</gene>
<dbReference type="Pfam" id="PF01925">
    <property type="entry name" value="TauE"/>
    <property type="match status" value="1"/>
</dbReference>
<protein>
    <recommendedName>
        <fullName evidence="6">Probable membrane transporter protein</fullName>
    </recommendedName>
</protein>
<evidence type="ECO:0000313" key="8">
    <source>
        <dbReference type="Proteomes" id="UP000662200"/>
    </source>
</evidence>
<dbReference type="Proteomes" id="UP000662200">
    <property type="component" value="Unassembled WGS sequence"/>
</dbReference>
<accession>A0A8J3BR81</accession>
<dbReference type="InterPro" id="IPR002781">
    <property type="entry name" value="TM_pro_TauE-like"/>
</dbReference>
<dbReference type="EMBL" id="BMQC01000007">
    <property type="protein sequence ID" value="GGK29282.1"/>
    <property type="molecule type" value="Genomic_DNA"/>
</dbReference>
<evidence type="ECO:0000256" key="4">
    <source>
        <dbReference type="ARBA" id="ARBA00022989"/>
    </source>
</evidence>
<keyword evidence="8" id="KW-1185">Reference proteome</keyword>
<comment type="caution">
    <text evidence="7">The sequence shown here is derived from an EMBL/GenBank/DDBJ whole genome shotgun (WGS) entry which is preliminary data.</text>
</comment>
<name>A0A8J3BR81_9ACTN</name>
<evidence type="ECO:0000256" key="6">
    <source>
        <dbReference type="RuleBase" id="RU363041"/>
    </source>
</evidence>
<dbReference type="PANTHER" id="PTHR43701:SF2">
    <property type="entry name" value="MEMBRANE TRANSPORTER PROTEIN YJNA-RELATED"/>
    <property type="match status" value="1"/>
</dbReference>
<feature type="transmembrane region" description="Helical" evidence="6">
    <location>
        <begin position="177"/>
        <end position="198"/>
    </location>
</feature>
<dbReference type="InterPro" id="IPR051598">
    <property type="entry name" value="TSUP/Inactive_protease-like"/>
</dbReference>
<comment type="similarity">
    <text evidence="2 6">Belongs to the 4-toluene sulfonate uptake permease (TSUP) (TC 2.A.102) family.</text>
</comment>
<proteinExistence type="inferred from homology"/>
<evidence type="ECO:0000256" key="1">
    <source>
        <dbReference type="ARBA" id="ARBA00004141"/>
    </source>
</evidence>
<evidence type="ECO:0000256" key="2">
    <source>
        <dbReference type="ARBA" id="ARBA00009142"/>
    </source>
</evidence>
<dbReference type="PANTHER" id="PTHR43701">
    <property type="entry name" value="MEMBRANE TRANSPORTER PROTEIN MJ0441-RELATED"/>
    <property type="match status" value="1"/>
</dbReference>
<feature type="transmembrane region" description="Helical" evidence="6">
    <location>
        <begin position="70"/>
        <end position="88"/>
    </location>
</feature>
<feature type="transmembrane region" description="Helical" evidence="6">
    <location>
        <begin position="204"/>
        <end position="224"/>
    </location>
</feature>
<reference evidence="7" key="1">
    <citation type="journal article" date="2014" name="Int. J. Syst. Evol. Microbiol.">
        <title>Complete genome sequence of Corynebacterium casei LMG S-19264T (=DSM 44701T), isolated from a smear-ripened cheese.</title>
        <authorList>
            <consortium name="US DOE Joint Genome Institute (JGI-PGF)"/>
            <person name="Walter F."/>
            <person name="Albersmeier A."/>
            <person name="Kalinowski J."/>
            <person name="Ruckert C."/>
        </authorList>
    </citation>
    <scope>NUCLEOTIDE SEQUENCE</scope>
    <source>
        <strain evidence="7">JCM 3091</strain>
    </source>
</reference>
<keyword evidence="4 6" id="KW-1133">Transmembrane helix</keyword>